<proteinExistence type="predicted"/>
<evidence type="ECO:0008006" key="3">
    <source>
        <dbReference type="Google" id="ProtNLM"/>
    </source>
</evidence>
<accession>A0A936ZJC0</accession>
<dbReference type="Proteomes" id="UP000605848">
    <property type="component" value="Unassembled WGS sequence"/>
</dbReference>
<comment type="caution">
    <text evidence="1">The sequence shown here is derived from an EMBL/GenBank/DDBJ whole genome shotgun (WGS) entry which is preliminary data.</text>
</comment>
<keyword evidence="2" id="KW-1185">Reference proteome</keyword>
<protein>
    <recommendedName>
        <fullName evidence="3">DUF1653 domain-containing protein</fullName>
    </recommendedName>
</protein>
<name>A0A936ZJC0_9HYPH</name>
<dbReference type="RefSeq" id="WP_202065925.1">
    <property type="nucleotide sequence ID" value="NZ_JAEQMY010000158.1"/>
</dbReference>
<dbReference type="EMBL" id="JAEQMY010000158">
    <property type="protein sequence ID" value="MBL0408169.1"/>
    <property type="molecule type" value="Genomic_DNA"/>
</dbReference>
<reference evidence="1" key="1">
    <citation type="submission" date="2021-01" db="EMBL/GenBank/DDBJ databases">
        <title>Microvirga sp.</title>
        <authorList>
            <person name="Kim M.K."/>
        </authorList>
    </citation>
    <scope>NUCLEOTIDE SEQUENCE</scope>
    <source>
        <strain evidence="1">5420S-16</strain>
    </source>
</reference>
<sequence length="114" mass="12781">MISIPLEKLGIVATAHHTLGQAEGNRMSTSRSDIERLYLPDPLLNEVLKASTLRRFKHKKRGTSYVELGRGELQAEKPIQEGDHLVVYVGSDGKIWVRPVAEFDDGRFEPESPV</sequence>
<organism evidence="1 2">
    <name type="scientific">Microvirga aerilata</name>
    <dbReference type="NCBI Taxonomy" id="670292"/>
    <lineage>
        <taxon>Bacteria</taxon>
        <taxon>Pseudomonadati</taxon>
        <taxon>Pseudomonadota</taxon>
        <taxon>Alphaproteobacteria</taxon>
        <taxon>Hyphomicrobiales</taxon>
        <taxon>Methylobacteriaceae</taxon>
        <taxon>Microvirga</taxon>
    </lineage>
</organism>
<gene>
    <name evidence="1" type="ORF">JKG68_30245</name>
</gene>
<evidence type="ECO:0000313" key="1">
    <source>
        <dbReference type="EMBL" id="MBL0408169.1"/>
    </source>
</evidence>
<dbReference type="AlphaFoldDB" id="A0A936ZJC0"/>
<evidence type="ECO:0000313" key="2">
    <source>
        <dbReference type="Proteomes" id="UP000605848"/>
    </source>
</evidence>